<keyword evidence="4" id="KW-0677">Repeat</keyword>
<dbReference type="SUPFAM" id="SSF56487">
    <property type="entry name" value="SRCR-like"/>
    <property type="match status" value="1"/>
</dbReference>
<keyword evidence="5" id="KW-1133">Transmembrane helix</keyword>
<protein>
    <recommendedName>
        <fullName evidence="10">SRCR domain-containing protein</fullName>
    </recommendedName>
</protein>
<dbReference type="PROSITE" id="PS00420">
    <property type="entry name" value="SRCR_1"/>
    <property type="match status" value="1"/>
</dbReference>
<dbReference type="PROSITE" id="PS50287">
    <property type="entry name" value="SRCR_2"/>
    <property type="match status" value="1"/>
</dbReference>
<comment type="caution">
    <text evidence="9">Lacks conserved residue(s) required for the propagation of feature annotation.</text>
</comment>
<dbReference type="Gene3D" id="3.10.250.10">
    <property type="entry name" value="SRCR-like domain"/>
    <property type="match status" value="1"/>
</dbReference>
<evidence type="ECO:0000256" key="5">
    <source>
        <dbReference type="ARBA" id="ARBA00022989"/>
    </source>
</evidence>
<evidence type="ECO:0000256" key="9">
    <source>
        <dbReference type="PROSITE-ProRule" id="PRU00196"/>
    </source>
</evidence>
<dbReference type="EnsemblMetazoa" id="Aqu2.1.00443_001">
    <property type="protein sequence ID" value="Aqu2.1.00443_001"/>
    <property type="gene ID" value="Aqu2.1.00443"/>
</dbReference>
<dbReference type="AlphaFoldDB" id="A0A1X7SEF6"/>
<keyword evidence="6" id="KW-0472">Membrane</keyword>
<keyword evidence="2" id="KW-0812">Transmembrane</keyword>
<dbReference type="PANTHER" id="PTHR48071">
    <property type="entry name" value="SRCR DOMAIN-CONTAINING PROTEIN"/>
    <property type="match status" value="1"/>
</dbReference>
<dbReference type="Pfam" id="PF00530">
    <property type="entry name" value="SRCR"/>
    <property type="match status" value="1"/>
</dbReference>
<dbReference type="InterPro" id="IPR036772">
    <property type="entry name" value="SRCR-like_dom_sf"/>
</dbReference>
<dbReference type="GO" id="GO:0016020">
    <property type="term" value="C:membrane"/>
    <property type="evidence" value="ECO:0007669"/>
    <property type="project" value="UniProtKB-SubCell"/>
</dbReference>
<dbReference type="PRINTS" id="PR00258">
    <property type="entry name" value="SPERACTRCPTR"/>
</dbReference>
<evidence type="ECO:0000256" key="1">
    <source>
        <dbReference type="ARBA" id="ARBA00004167"/>
    </source>
</evidence>
<evidence type="ECO:0000256" key="7">
    <source>
        <dbReference type="ARBA" id="ARBA00023157"/>
    </source>
</evidence>
<evidence type="ECO:0000313" key="11">
    <source>
        <dbReference type="EnsemblMetazoa" id="Aqu2.1.00443_001"/>
    </source>
</evidence>
<evidence type="ECO:0000259" key="10">
    <source>
        <dbReference type="PROSITE" id="PS50287"/>
    </source>
</evidence>
<evidence type="ECO:0000256" key="4">
    <source>
        <dbReference type="ARBA" id="ARBA00022737"/>
    </source>
</evidence>
<dbReference type="PANTHER" id="PTHR48071:SF28">
    <property type="entry name" value="SRCR DOMAIN-CONTAINING PROTEIN"/>
    <property type="match status" value="1"/>
</dbReference>
<keyword evidence="3" id="KW-0732">Signal</keyword>
<proteinExistence type="predicted"/>
<evidence type="ECO:0000256" key="3">
    <source>
        <dbReference type="ARBA" id="ARBA00022729"/>
    </source>
</evidence>
<dbReference type="InterPro" id="IPR001190">
    <property type="entry name" value="SRCR"/>
</dbReference>
<dbReference type="FunFam" id="3.10.250.10:FF:000016">
    <property type="entry name" value="Scavenger receptor cysteine-rich protein type 12"/>
    <property type="match status" value="1"/>
</dbReference>
<sequence length="174" mass="19058">STNNPPYDGQLRLLYGTTSSNGLVQVYCSGQWGTVCGRYFTPDAAHLVCRQLGYTSAKSYSNGTFQGSYQTPIWLDNLYCSASPTEVCLGSCVSCTGSRASRSRCYHSYDLNVHCVYEALHYEEGSNTTSCESIELRPRLGEVRQLIVVGSSSVGVVQVSYGEGNDTLTKEWLN</sequence>
<evidence type="ECO:0000256" key="2">
    <source>
        <dbReference type="ARBA" id="ARBA00022692"/>
    </source>
</evidence>
<comment type="subcellular location">
    <subcellularLocation>
        <location evidence="1">Membrane</location>
        <topology evidence="1">Single-pass membrane protein</topology>
    </subcellularLocation>
</comment>
<evidence type="ECO:0000256" key="8">
    <source>
        <dbReference type="ARBA" id="ARBA00023180"/>
    </source>
</evidence>
<reference evidence="11" key="1">
    <citation type="submission" date="2017-05" db="UniProtKB">
        <authorList>
            <consortium name="EnsemblMetazoa"/>
        </authorList>
    </citation>
    <scope>IDENTIFICATION</scope>
</reference>
<dbReference type="STRING" id="400682.A0A1X7SEF6"/>
<keyword evidence="8" id="KW-0325">Glycoprotein</keyword>
<name>A0A1X7SEF6_AMPQE</name>
<organism evidence="11">
    <name type="scientific">Amphimedon queenslandica</name>
    <name type="common">Sponge</name>
    <dbReference type="NCBI Taxonomy" id="400682"/>
    <lineage>
        <taxon>Eukaryota</taxon>
        <taxon>Metazoa</taxon>
        <taxon>Porifera</taxon>
        <taxon>Demospongiae</taxon>
        <taxon>Heteroscleromorpha</taxon>
        <taxon>Haplosclerida</taxon>
        <taxon>Niphatidae</taxon>
        <taxon>Amphimedon</taxon>
    </lineage>
</organism>
<dbReference type="OrthoDB" id="536948at2759"/>
<feature type="domain" description="SRCR" evidence="10">
    <location>
        <begin position="11"/>
        <end position="116"/>
    </location>
</feature>
<accession>A0A1X7SEF6</accession>
<evidence type="ECO:0000256" key="6">
    <source>
        <dbReference type="ARBA" id="ARBA00023136"/>
    </source>
</evidence>
<dbReference type="SMART" id="SM00202">
    <property type="entry name" value="SR"/>
    <property type="match status" value="1"/>
</dbReference>
<keyword evidence="7" id="KW-1015">Disulfide bond</keyword>
<dbReference type="InParanoid" id="A0A1X7SEF6"/>